<dbReference type="Gene3D" id="3.20.20.450">
    <property type="entry name" value="EAL domain"/>
    <property type="match status" value="1"/>
</dbReference>
<name>A0A430JL96_9BACL</name>
<reference evidence="4 5" key="1">
    <citation type="submission" date="2018-12" db="EMBL/GenBank/DDBJ databases">
        <title>Bacillus ochoae sp. nov., Paenibacillus whitsoniae sp. nov., Paenibacillus spiritus sp. nov. Isolated from the Mars Exploration Rover during spacecraft assembly.</title>
        <authorList>
            <person name="Seuylemezian A."/>
            <person name="Vaishampayan P."/>
        </authorList>
    </citation>
    <scope>NUCLEOTIDE SEQUENCE [LARGE SCALE GENOMIC DNA]</scope>
    <source>
        <strain evidence="4 5">MER 54</strain>
    </source>
</reference>
<evidence type="ECO:0000313" key="5">
    <source>
        <dbReference type="Proteomes" id="UP000276128"/>
    </source>
</evidence>
<dbReference type="InterPro" id="IPR035919">
    <property type="entry name" value="EAL_sf"/>
</dbReference>
<dbReference type="InterPro" id="IPR050706">
    <property type="entry name" value="Cyclic-di-GMP_PDE-like"/>
</dbReference>
<dbReference type="SMART" id="SM00448">
    <property type="entry name" value="REC"/>
    <property type="match status" value="1"/>
</dbReference>
<evidence type="ECO:0000256" key="1">
    <source>
        <dbReference type="PROSITE-ProRule" id="PRU00169"/>
    </source>
</evidence>
<evidence type="ECO:0000259" key="2">
    <source>
        <dbReference type="PROSITE" id="PS50110"/>
    </source>
</evidence>
<sequence length="417" mass="47036">MSLIDRYGVLVISDSEQVQGVMTTILGTDRQFQLVGISAHGSSVLEEIWRMRPDLIILDMELLGGRALPVLQLIMDHRPTPVVVLCTLASEASMPTIQAMRLGAADYFHKEMLEERGGRGMNDYFLERCKVAVQQGMKSVHQASGESAERNLAKFQEEQRFQRRMAIEFQLRKAILQGELRIVYQPVVDLNTSLMVGLECLIRWHNAELGEVSPSEFIPIAEETGVIHDIGEWVLREACLQNKLWQDAGLPAIFVAVNVSRCQFNDPRLSGMIEDILRETGLQPGYLELEITESLSMDAKLAEGALASLKRLGVRIAMDDFGTGYSSFGYLRDFPIDKMKIDQSFIKGLKHRHVNAVIVQTMITMAQHLGLAVVAEGVETEEELNILREYGCRYVQGYYFSRPVEFQQIENMLVHLS</sequence>
<dbReference type="Gene3D" id="3.40.50.2300">
    <property type="match status" value="1"/>
</dbReference>
<dbReference type="SMART" id="SM00052">
    <property type="entry name" value="EAL"/>
    <property type="match status" value="1"/>
</dbReference>
<dbReference type="SUPFAM" id="SSF141868">
    <property type="entry name" value="EAL domain-like"/>
    <property type="match status" value="1"/>
</dbReference>
<evidence type="ECO:0000259" key="3">
    <source>
        <dbReference type="PROSITE" id="PS50883"/>
    </source>
</evidence>
<dbReference type="InterPro" id="IPR001633">
    <property type="entry name" value="EAL_dom"/>
</dbReference>
<feature type="modified residue" description="4-aspartylphosphate" evidence="1">
    <location>
        <position position="59"/>
    </location>
</feature>
<evidence type="ECO:0000313" key="4">
    <source>
        <dbReference type="EMBL" id="RTE11756.1"/>
    </source>
</evidence>
<keyword evidence="1" id="KW-0597">Phosphoprotein</keyword>
<dbReference type="SUPFAM" id="SSF52172">
    <property type="entry name" value="CheY-like"/>
    <property type="match status" value="1"/>
</dbReference>
<dbReference type="RefSeq" id="WP_126139186.1">
    <property type="nucleotide sequence ID" value="NZ_RXHU01000002.1"/>
</dbReference>
<feature type="domain" description="Response regulatory" evidence="2">
    <location>
        <begin position="8"/>
        <end position="125"/>
    </location>
</feature>
<dbReference type="PANTHER" id="PTHR33121:SF70">
    <property type="entry name" value="SIGNALING PROTEIN YKOW"/>
    <property type="match status" value="1"/>
</dbReference>
<organism evidence="4 5">
    <name type="scientific">Paenibacillus whitsoniae</name>
    <dbReference type="NCBI Taxonomy" id="2496558"/>
    <lineage>
        <taxon>Bacteria</taxon>
        <taxon>Bacillati</taxon>
        <taxon>Bacillota</taxon>
        <taxon>Bacilli</taxon>
        <taxon>Bacillales</taxon>
        <taxon>Paenibacillaceae</taxon>
        <taxon>Paenibacillus</taxon>
    </lineage>
</organism>
<dbReference type="PANTHER" id="PTHR33121">
    <property type="entry name" value="CYCLIC DI-GMP PHOSPHODIESTERASE PDEF"/>
    <property type="match status" value="1"/>
</dbReference>
<protein>
    <submittedName>
        <fullName evidence="4">EAL domain-containing protein</fullName>
    </submittedName>
</protein>
<dbReference type="OrthoDB" id="9759607at2"/>
<dbReference type="AlphaFoldDB" id="A0A430JL96"/>
<dbReference type="Proteomes" id="UP000276128">
    <property type="component" value="Unassembled WGS sequence"/>
</dbReference>
<gene>
    <name evidence="4" type="ORF">EJQ19_00140</name>
</gene>
<dbReference type="CDD" id="cd01948">
    <property type="entry name" value="EAL"/>
    <property type="match status" value="1"/>
</dbReference>
<dbReference type="GO" id="GO:0071111">
    <property type="term" value="F:cyclic-guanylate-specific phosphodiesterase activity"/>
    <property type="evidence" value="ECO:0007669"/>
    <property type="project" value="InterPro"/>
</dbReference>
<dbReference type="Pfam" id="PF00072">
    <property type="entry name" value="Response_reg"/>
    <property type="match status" value="1"/>
</dbReference>
<dbReference type="Pfam" id="PF00563">
    <property type="entry name" value="EAL"/>
    <property type="match status" value="1"/>
</dbReference>
<dbReference type="PROSITE" id="PS50883">
    <property type="entry name" value="EAL"/>
    <property type="match status" value="1"/>
</dbReference>
<dbReference type="PROSITE" id="PS50110">
    <property type="entry name" value="RESPONSE_REGULATORY"/>
    <property type="match status" value="1"/>
</dbReference>
<feature type="domain" description="EAL" evidence="3">
    <location>
        <begin position="164"/>
        <end position="417"/>
    </location>
</feature>
<accession>A0A430JL96</accession>
<dbReference type="EMBL" id="RXHU01000002">
    <property type="protein sequence ID" value="RTE11756.1"/>
    <property type="molecule type" value="Genomic_DNA"/>
</dbReference>
<dbReference type="GO" id="GO:0000160">
    <property type="term" value="P:phosphorelay signal transduction system"/>
    <property type="evidence" value="ECO:0007669"/>
    <property type="project" value="InterPro"/>
</dbReference>
<keyword evidence="5" id="KW-1185">Reference proteome</keyword>
<proteinExistence type="predicted"/>
<dbReference type="InterPro" id="IPR001789">
    <property type="entry name" value="Sig_transdc_resp-reg_receiver"/>
</dbReference>
<dbReference type="InterPro" id="IPR011006">
    <property type="entry name" value="CheY-like_superfamily"/>
</dbReference>
<comment type="caution">
    <text evidence="4">The sequence shown here is derived from an EMBL/GenBank/DDBJ whole genome shotgun (WGS) entry which is preliminary data.</text>
</comment>